<gene>
    <name evidence="11" type="ORF">BEMITA_LOCUS2437</name>
</gene>
<keyword evidence="4 9" id="KW-0812">Transmembrane</keyword>
<keyword evidence="12" id="KW-1185">Reference proteome</keyword>
<feature type="transmembrane region" description="Helical" evidence="9">
    <location>
        <begin position="236"/>
        <end position="255"/>
    </location>
</feature>
<dbReference type="GO" id="GO:0005886">
    <property type="term" value="C:plasma membrane"/>
    <property type="evidence" value="ECO:0007669"/>
    <property type="project" value="UniProtKB-SubCell"/>
</dbReference>
<dbReference type="GO" id="GO:0050906">
    <property type="term" value="P:detection of stimulus involved in sensory perception"/>
    <property type="evidence" value="ECO:0007669"/>
    <property type="project" value="UniProtKB-ARBA"/>
</dbReference>
<evidence type="ECO:0000256" key="8">
    <source>
        <dbReference type="ARBA" id="ARBA00023180"/>
    </source>
</evidence>
<evidence type="ECO:0000313" key="11">
    <source>
        <dbReference type="EMBL" id="CAH0382948.1"/>
    </source>
</evidence>
<evidence type="ECO:0000256" key="6">
    <source>
        <dbReference type="ARBA" id="ARBA00023136"/>
    </source>
</evidence>
<evidence type="ECO:0000256" key="7">
    <source>
        <dbReference type="ARBA" id="ARBA00023170"/>
    </source>
</evidence>
<feature type="transmembrane region" description="Helical" evidence="9">
    <location>
        <begin position="267"/>
        <end position="291"/>
    </location>
</feature>
<evidence type="ECO:0000259" key="10">
    <source>
        <dbReference type="Pfam" id="PF00060"/>
    </source>
</evidence>
<reference evidence="11" key="1">
    <citation type="submission" date="2021-12" db="EMBL/GenBank/DDBJ databases">
        <authorList>
            <person name="King R."/>
        </authorList>
    </citation>
    <scope>NUCLEOTIDE SEQUENCE</scope>
</reference>
<proteinExistence type="inferred from homology"/>
<feature type="transmembrane region" description="Helical" evidence="9">
    <location>
        <begin position="501"/>
        <end position="519"/>
    </location>
</feature>
<evidence type="ECO:0000256" key="1">
    <source>
        <dbReference type="ARBA" id="ARBA00004651"/>
    </source>
</evidence>
<protein>
    <recommendedName>
        <fullName evidence="10">Ionotropic glutamate receptor C-terminal domain-containing protein</fullName>
    </recommendedName>
</protein>
<dbReference type="AlphaFoldDB" id="A0A9P0A413"/>
<dbReference type="Pfam" id="PF00060">
    <property type="entry name" value="Lig_chan"/>
    <property type="match status" value="1"/>
</dbReference>
<dbReference type="PANTHER" id="PTHR42643">
    <property type="entry name" value="IONOTROPIC RECEPTOR 20A-RELATED"/>
    <property type="match status" value="1"/>
</dbReference>
<dbReference type="GO" id="GO:0015276">
    <property type="term" value="F:ligand-gated monoatomic ion channel activity"/>
    <property type="evidence" value="ECO:0007669"/>
    <property type="project" value="InterPro"/>
</dbReference>
<keyword evidence="7" id="KW-0675">Receptor</keyword>
<evidence type="ECO:0000256" key="5">
    <source>
        <dbReference type="ARBA" id="ARBA00022989"/>
    </source>
</evidence>
<sequence length="548" mass="63193">MPPEELRGTDHENGCKTAPDDLTVYFQFFWRIFRGYKVVVCTDIQCSRYDPFAEKLSRYSGTVREAYFDFNWNNMHKKTIGYIVGDYLNEIGTDKTTLVLAYENIMITAMEYLAIAVNGNVVYRGEDIDKEFMDQDYGWGQKYAIDLFFTKAGGDLARYDPKIEYTVSVENCVLSILTPHSALIPQGIVIFKGFSTTVWLFVLATFILFIVTQYIFQYSQREWFYSFYSEAQVDYFAGMSATLTIFSYFMCGGPPSLHLGRLFTGKILFFIFSFSALVISTVFLSNMTILLTDRVRYPEIDSFDDLAKSELVVQATEKATIFITSEGRNEGLKGSLIQTYEFYVENIFSDYELNFENQSLDHPDTSTMSLSSGSTPETHEYVDMFMKNLRRIEDEDAFLVMVPSLLFAHRDVQMQNWIIGQQPTEFHLCKENLAKFPFLFPILRNSFLFDRFDQILYRLFENGHVANIFRHILADTAIGTKPSRIPECEPLRPYSLNDLQAAFIFLGAGLVCSFIAFMAELLSDFFRISLVSIHLRSFSVYLLKKIKS</sequence>
<comment type="similarity">
    <text evidence="2">Belongs to the glutamate-gated ion channel (TC 1.A.10.1) family.</text>
</comment>
<name>A0A9P0A413_BEMTA</name>
<evidence type="ECO:0000256" key="9">
    <source>
        <dbReference type="SAM" id="Phobius"/>
    </source>
</evidence>
<keyword evidence="8" id="KW-0325">Glycoprotein</keyword>
<organism evidence="11 12">
    <name type="scientific">Bemisia tabaci</name>
    <name type="common">Sweetpotato whitefly</name>
    <name type="synonym">Aleurodes tabaci</name>
    <dbReference type="NCBI Taxonomy" id="7038"/>
    <lineage>
        <taxon>Eukaryota</taxon>
        <taxon>Metazoa</taxon>
        <taxon>Ecdysozoa</taxon>
        <taxon>Arthropoda</taxon>
        <taxon>Hexapoda</taxon>
        <taxon>Insecta</taxon>
        <taxon>Pterygota</taxon>
        <taxon>Neoptera</taxon>
        <taxon>Paraneoptera</taxon>
        <taxon>Hemiptera</taxon>
        <taxon>Sternorrhyncha</taxon>
        <taxon>Aleyrodoidea</taxon>
        <taxon>Aleyrodidae</taxon>
        <taxon>Aleyrodinae</taxon>
        <taxon>Bemisia</taxon>
    </lineage>
</organism>
<feature type="domain" description="Ionotropic glutamate receptor C-terminal" evidence="10">
    <location>
        <begin position="196"/>
        <end position="370"/>
    </location>
</feature>
<comment type="subcellular location">
    <subcellularLocation>
        <location evidence="1">Cell membrane</location>
        <topology evidence="1">Multi-pass membrane protein</topology>
    </subcellularLocation>
</comment>
<keyword evidence="6 9" id="KW-0472">Membrane</keyword>
<evidence type="ECO:0000256" key="2">
    <source>
        <dbReference type="ARBA" id="ARBA00008685"/>
    </source>
</evidence>
<dbReference type="PANTHER" id="PTHR42643:SF38">
    <property type="entry name" value="IONOTROPIC RECEPTOR 100A"/>
    <property type="match status" value="1"/>
</dbReference>
<dbReference type="Proteomes" id="UP001152759">
    <property type="component" value="Chromosome 10"/>
</dbReference>
<accession>A0A9P0A413</accession>
<dbReference type="InterPro" id="IPR001320">
    <property type="entry name" value="Iontro_rcpt_C"/>
</dbReference>
<keyword evidence="3" id="KW-1003">Cell membrane</keyword>
<evidence type="ECO:0000256" key="4">
    <source>
        <dbReference type="ARBA" id="ARBA00022692"/>
    </source>
</evidence>
<dbReference type="InterPro" id="IPR052192">
    <property type="entry name" value="Insect_Ionotropic_Sensory_Rcpt"/>
</dbReference>
<dbReference type="Gene3D" id="1.10.287.70">
    <property type="match status" value="1"/>
</dbReference>
<keyword evidence="5 9" id="KW-1133">Transmembrane helix</keyword>
<evidence type="ECO:0000313" key="12">
    <source>
        <dbReference type="Proteomes" id="UP001152759"/>
    </source>
</evidence>
<evidence type="ECO:0000256" key="3">
    <source>
        <dbReference type="ARBA" id="ARBA00022475"/>
    </source>
</evidence>
<dbReference type="EMBL" id="OU963871">
    <property type="protein sequence ID" value="CAH0382948.1"/>
    <property type="molecule type" value="Genomic_DNA"/>
</dbReference>
<feature type="transmembrane region" description="Helical" evidence="9">
    <location>
        <begin position="198"/>
        <end position="216"/>
    </location>
</feature>